<proteinExistence type="predicted"/>
<protein>
    <recommendedName>
        <fullName evidence="4">Type II secretion system protein J</fullName>
    </recommendedName>
</protein>
<evidence type="ECO:0000313" key="2">
    <source>
        <dbReference type="EMBL" id="OHA54460.1"/>
    </source>
</evidence>
<evidence type="ECO:0000313" key="3">
    <source>
        <dbReference type="Proteomes" id="UP000177575"/>
    </source>
</evidence>
<comment type="caution">
    <text evidence="2">The sequence shown here is derived from an EMBL/GenBank/DDBJ whole genome shotgun (WGS) entry which is preliminary data.</text>
</comment>
<keyword evidence="1" id="KW-0472">Membrane</keyword>
<reference evidence="2 3" key="1">
    <citation type="journal article" date="2016" name="Nat. Commun.">
        <title>Thousands of microbial genomes shed light on interconnected biogeochemical processes in an aquifer system.</title>
        <authorList>
            <person name="Anantharaman K."/>
            <person name="Brown C.T."/>
            <person name="Hug L.A."/>
            <person name="Sharon I."/>
            <person name="Castelle C.J."/>
            <person name="Probst A.J."/>
            <person name="Thomas B.C."/>
            <person name="Singh A."/>
            <person name="Wilkins M.J."/>
            <person name="Karaoz U."/>
            <person name="Brodie E.L."/>
            <person name="Williams K.H."/>
            <person name="Hubbard S.S."/>
            <person name="Banfield J.F."/>
        </authorList>
    </citation>
    <scope>NUCLEOTIDE SEQUENCE [LARGE SCALE GENOMIC DNA]</scope>
</reference>
<dbReference type="EMBL" id="MHTC01000048">
    <property type="protein sequence ID" value="OHA54460.1"/>
    <property type="molecule type" value="Genomic_DNA"/>
</dbReference>
<feature type="transmembrane region" description="Helical" evidence="1">
    <location>
        <begin position="20"/>
        <end position="39"/>
    </location>
</feature>
<keyword evidence="1" id="KW-1133">Transmembrane helix</keyword>
<gene>
    <name evidence="2" type="ORF">A2388_02465</name>
</gene>
<name>A0A1G2Q1L2_9BACT</name>
<evidence type="ECO:0008006" key="4">
    <source>
        <dbReference type="Google" id="ProtNLM"/>
    </source>
</evidence>
<accession>A0A1G2Q1L2</accession>
<sequence>MSHKEKKFANQGFSTIELLVVMALIIVVVSAAAGIFLYVSRVQKRIMANQRVQGSVRFALETLVRDLHSSEIDYDYYNQAGLDLIESDGVTVVAVEILALRDSSYQPVLYRKNSDTLEVCRGLSCFTEAGTWSAILSDDVQVVSIKYYIVPGVDPFEPCSGAACVTLPSEQPRVTLAFTAQSKDPEPGTSPTVLWLQTTIVSRSYRR</sequence>
<evidence type="ECO:0000256" key="1">
    <source>
        <dbReference type="SAM" id="Phobius"/>
    </source>
</evidence>
<dbReference type="InterPro" id="IPR012902">
    <property type="entry name" value="N_methyl_site"/>
</dbReference>
<dbReference type="PROSITE" id="PS00409">
    <property type="entry name" value="PROKAR_NTER_METHYL"/>
    <property type="match status" value="1"/>
</dbReference>
<organism evidence="2 3">
    <name type="scientific">Candidatus Veblenbacteria bacterium RIFOXYB1_FULL_43_13</name>
    <dbReference type="NCBI Taxonomy" id="1802426"/>
    <lineage>
        <taxon>Bacteria</taxon>
        <taxon>Candidatus Vebleniibacteriota</taxon>
    </lineage>
</organism>
<dbReference type="Proteomes" id="UP000177575">
    <property type="component" value="Unassembled WGS sequence"/>
</dbReference>
<keyword evidence="1" id="KW-0812">Transmembrane</keyword>
<dbReference type="AlphaFoldDB" id="A0A1G2Q1L2"/>